<dbReference type="AlphaFoldDB" id="A0AA39YGF4"/>
<keyword evidence="1 2" id="KW-0344">Guanine-nucleotide releasing factor</keyword>
<feature type="region of interest" description="Disordered" evidence="3">
    <location>
        <begin position="1"/>
        <end position="53"/>
    </location>
</feature>
<dbReference type="GO" id="GO:0007265">
    <property type="term" value="P:Ras protein signal transduction"/>
    <property type="evidence" value="ECO:0007669"/>
    <property type="project" value="TreeGrafter"/>
</dbReference>
<dbReference type="Proteomes" id="UP001174936">
    <property type="component" value="Unassembled WGS sequence"/>
</dbReference>
<evidence type="ECO:0000256" key="2">
    <source>
        <dbReference type="PROSITE-ProRule" id="PRU00168"/>
    </source>
</evidence>
<feature type="compositionally biased region" description="Polar residues" evidence="3">
    <location>
        <begin position="1"/>
        <end position="11"/>
    </location>
</feature>
<dbReference type="InterPro" id="IPR000651">
    <property type="entry name" value="Ras-like_Gua-exchang_fac_N"/>
</dbReference>
<dbReference type="CDD" id="cd00882">
    <property type="entry name" value="Ras_like_GTPase"/>
    <property type="match status" value="1"/>
</dbReference>
<evidence type="ECO:0000313" key="7">
    <source>
        <dbReference type="Proteomes" id="UP001174936"/>
    </source>
</evidence>
<dbReference type="InterPro" id="IPR027417">
    <property type="entry name" value="P-loop_NTPase"/>
</dbReference>
<dbReference type="Gene3D" id="1.20.870.10">
    <property type="entry name" value="Son of sevenless (SoS) protein Chain: S domain 1"/>
    <property type="match status" value="1"/>
</dbReference>
<dbReference type="SUPFAM" id="SSF52540">
    <property type="entry name" value="P-loop containing nucleoside triphosphate hydrolases"/>
    <property type="match status" value="1"/>
</dbReference>
<dbReference type="GO" id="GO:0005085">
    <property type="term" value="F:guanyl-nucleotide exchange factor activity"/>
    <property type="evidence" value="ECO:0007669"/>
    <property type="project" value="UniProtKB-KW"/>
</dbReference>
<gene>
    <name evidence="6" type="ORF">B0T16DRAFT_454574</name>
</gene>
<name>A0AA39YGF4_9PEZI</name>
<dbReference type="Pfam" id="PF00618">
    <property type="entry name" value="RasGEF_N"/>
    <property type="match status" value="1"/>
</dbReference>
<feature type="region of interest" description="Disordered" evidence="3">
    <location>
        <begin position="320"/>
        <end position="410"/>
    </location>
</feature>
<accession>A0AA39YGF4</accession>
<dbReference type="InterPro" id="IPR023578">
    <property type="entry name" value="Ras_GEF_dom_sf"/>
</dbReference>
<dbReference type="InterPro" id="IPR036964">
    <property type="entry name" value="RASGEF_cat_dom_sf"/>
</dbReference>
<dbReference type="InterPro" id="IPR001895">
    <property type="entry name" value="RASGEF_cat_dom"/>
</dbReference>
<keyword evidence="7" id="KW-1185">Reference proteome</keyword>
<evidence type="ECO:0000313" key="6">
    <source>
        <dbReference type="EMBL" id="KAK0652183.1"/>
    </source>
</evidence>
<dbReference type="PROSITE" id="PS50212">
    <property type="entry name" value="RASGEF_NTER"/>
    <property type="match status" value="1"/>
</dbReference>
<dbReference type="SMART" id="SM00147">
    <property type="entry name" value="RasGEF"/>
    <property type="match status" value="1"/>
</dbReference>
<proteinExistence type="predicted"/>
<dbReference type="CDD" id="cd06224">
    <property type="entry name" value="REM"/>
    <property type="match status" value="1"/>
</dbReference>
<dbReference type="PROSITE" id="PS50009">
    <property type="entry name" value="RASGEF_CAT"/>
    <property type="match status" value="1"/>
</dbReference>
<dbReference type="GO" id="GO:0005886">
    <property type="term" value="C:plasma membrane"/>
    <property type="evidence" value="ECO:0007669"/>
    <property type="project" value="TreeGrafter"/>
</dbReference>
<dbReference type="PANTHER" id="PTHR23113:SF348">
    <property type="entry name" value="GUANYL-NUCLEOTIDE EXCHANGE FACTOR RASGEF, PUTATIVE (AFU_ORTHOLOGUE AFUA_1G04700)-RELATED"/>
    <property type="match status" value="1"/>
</dbReference>
<evidence type="ECO:0000256" key="3">
    <source>
        <dbReference type="SAM" id="MobiDB-lite"/>
    </source>
</evidence>
<comment type="caution">
    <text evidence="6">The sequence shown here is derived from an EMBL/GenBank/DDBJ whole genome shotgun (WGS) entry which is preliminary data.</text>
</comment>
<dbReference type="EMBL" id="JAULSV010000002">
    <property type="protein sequence ID" value="KAK0652183.1"/>
    <property type="molecule type" value="Genomic_DNA"/>
</dbReference>
<evidence type="ECO:0000256" key="1">
    <source>
        <dbReference type="ARBA" id="ARBA00022658"/>
    </source>
</evidence>
<feature type="domain" description="Ras-GEF" evidence="4">
    <location>
        <begin position="700"/>
        <end position="937"/>
    </location>
</feature>
<dbReference type="Gene3D" id="1.10.840.10">
    <property type="entry name" value="Ras guanine-nucleotide exchange factors catalytic domain"/>
    <property type="match status" value="1"/>
</dbReference>
<feature type="compositionally biased region" description="Low complexity" evidence="3">
    <location>
        <begin position="35"/>
        <end position="49"/>
    </location>
</feature>
<feature type="compositionally biased region" description="Low complexity" evidence="3">
    <location>
        <begin position="100"/>
        <end position="113"/>
    </location>
</feature>
<protein>
    <submittedName>
        <fullName evidence="6">Ras guanine nucleotide exchange factor domain-containing protein</fullName>
    </submittedName>
</protein>
<feature type="region of interest" description="Disordered" evidence="3">
    <location>
        <begin position="932"/>
        <end position="955"/>
    </location>
</feature>
<feature type="compositionally biased region" description="Polar residues" evidence="3">
    <location>
        <begin position="606"/>
        <end position="616"/>
    </location>
</feature>
<organism evidence="6 7">
    <name type="scientific">Cercophora newfieldiana</name>
    <dbReference type="NCBI Taxonomy" id="92897"/>
    <lineage>
        <taxon>Eukaryota</taxon>
        <taxon>Fungi</taxon>
        <taxon>Dikarya</taxon>
        <taxon>Ascomycota</taxon>
        <taxon>Pezizomycotina</taxon>
        <taxon>Sordariomycetes</taxon>
        <taxon>Sordariomycetidae</taxon>
        <taxon>Sordariales</taxon>
        <taxon>Lasiosphaeriaceae</taxon>
        <taxon>Cercophora</taxon>
    </lineage>
</organism>
<dbReference type="InterPro" id="IPR008937">
    <property type="entry name" value="Ras-like_GEF"/>
</dbReference>
<sequence length="955" mass="106055">MWVQAHSSVPDRSSRVALPTSPRQTGPAPNGGGDPPASASAPAPLQPAARLRTSVLVSKGGSFLLFDDPPAPPAANPRDSISSTGTGPFFLDIHAPYSGATAAPEPATTTTTTDQRNDTRQQPWPPPRKESLSDNNPTPWFDSSKLAMDPINIAIIGANGVGKSSFVQRVLRTPRPPNYNVTNLRQDVDGVLRHVTLVELDLEGFEVDSSQPIQWPKQIGGQLVPRMDGALILYDVTNKESTRDLPSTLAALANSSLPTVLVATKYDAPEELRQLDPAGVAAAFPACAAHFKISPNAPGSTKESLQAMLRSVVNARRGISDKSDGSALRRRAASTANLDAPPDAINGRPLSQHSKHSRASSDLSLLRGFPPPPPPEGGYYRTPAARSPRLDYQSHGPYGVPGAVPDVPEDQTVSSMLRTPGIRLDGGAESFLDVDESDAESYRYSEEVPILRRDDDAFLDRPAKMMGVSFDELVDRLLAPKMTRTDNNFADIFLCLYRKFAAPCELLQAIVTRFDRVGEDKTAQFLVKTEVQMRMIEVIAKWVALYPGDFARPVTRKGLQALIKQLSTDTVFATAAHQMRMHLHRVVEDDDTGWAKCDDKEESGQTHDGLSALNTDQGRRQSEFADSMTSLHLEESNTSLPDFRRPSQSSEMSATDILTRVPARFQFHQYEDYEREAATLTPMAAFTLDKTRYHVFMDIDPDYIAEEMTRIDWIMFSSIRIRDVVRHVSLPTNQKEKCRSLKNVNRMVAHFNHVAKWVVNTVLIRDKAKHRAPCLEKFMVIAQRLRTLNNYNSLAAVLAGINNAEIHRLTQTRALVSAEVQKRFARLVLLMGTQKGHFAYRLAWENSPLPRIPFMPLHRHDLVSAEDGSRTFVGPNGDRINWKKFEVLGEVLLPIMKSQGQPYPNLHRHDLSRELILDCRLTDEEEMYQRSLQVEPNTGGAAESSRKKFPWLPKS</sequence>
<feature type="domain" description="N-terminal Ras-GEF" evidence="5">
    <location>
        <begin position="461"/>
        <end position="587"/>
    </location>
</feature>
<feature type="region of interest" description="Disordered" evidence="3">
    <location>
        <begin position="597"/>
        <end position="621"/>
    </location>
</feature>
<evidence type="ECO:0000259" key="5">
    <source>
        <dbReference type="PROSITE" id="PS50212"/>
    </source>
</evidence>
<dbReference type="Gene3D" id="3.40.50.300">
    <property type="entry name" value="P-loop containing nucleotide triphosphate hydrolases"/>
    <property type="match status" value="1"/>
</dbReference>
<reference evidence="6" key="1">
    <citation type="submission" date="2023-06" db="EMBL/GenBank/DDBJ databases">
        <title>Genome-scale phylogeny and comparative genomics of the fungal order Sordariales.</title>
        <authorList>
            <consortium name="Lawrence Berkeley National Laboratory"/>
            <person name="Hensen N."/>
            <person name="Bonometti L."/>
            <person name="Westerberg I."/>
            <person name="Brannstrom I.O."/>
            <person name="Guillou S."/>
            <person name="Cros-Aarteil S."/>
            <person name="Calhoun S."/>
            <person name="Haridas S."/>
            <person name="Kuo A."/>
            <person name="Mondo S."/>
            <person name="Pangilinan J."/>
            <person name="Riley R."/>
            <person name="Labutti K."/>
            <person name="Andreopoulos B."/>
            <person name="Lipzen A."/>
            <person name="Chen C."/>
            <person name="Yanf M."/>
            <person name="Daum C."/>
            <person name="Ng V."/>
            <person name="Clum A."/>
            <person name="Steindorff A."/>
            <person name="Ohm R."/>
            <person name="Martin F."/>
            <person name="Silar P."/>
            <person name="Natvig D."/>
            <person name="Lalanne C."/>
            <person name="Gautier V."/>
            <person name="Ament-Velasquez S.L."/>
            <person name="Kruys A."/>
            <person name="Hutchinson M.I."/>
            <person name="Powell A.J."/>
            <person name="Barry K."/>
            <person name="Miller A.N."/>
            <person name="Grigoriev I.V."/>
            <person name="Debuchy R."/>
            <person name="Gladieux P."/>
            <person name="Thoren M.H."/>
            <person name="Johannesson H."/>
        </authorList>
    </citation>
    <scope>NUCLEOTIDE SEQUENCE</scope>
    <source>
        <strain evidence="6">SMH2532-1</strain>
    </source>
</reference>
<evidence type="ECO:0000259" key="4">
    <source>
        <dbReference type="PROSITE" id="PS50009"/>
    </source>
</evidence>
<feature type="region of interest" description="Disordered" evidence="3">
    <location>
        <begin position="67"/>
        <end position="141"/>
    </location>
</feature>
<dbReference type="SUPFAM" id="SSF48366">
    <property type="entry name" value="Ras GEF"/>
    <property type="match status" value="1"/>
</dbReference>
<dbReference type="Pfam" id="PF00617">
    <property type="entry name" value="RasGEF"/>
    <property type="match status" value="1"/>
</dbReference>
<dbReference type="PANTHER" id="PTHR23113">
    <property type="entry name" value="GUANINE NUCLEOTIDE EXCHANGE FACTOR"/>
    <property type="match status" value="1"/>
</dbReference>